<dbReference type="PROSITE" id="PS50297">
    <property type="entry name" value="ANK_REP_REGION"/>
    <property type="match status" value="3"/>
</dbReference>
<feature type="compositionally biased region" description="Basic and acidic residues" evidence="5">
    <location>
        <begin position="510"/>
        <end position="526"/>
    </location>
</feature>
<feature type="compositionally biased region" description="Basic and acidic residues" evidence="5">
    <location>
        <begin position="697"/>
        <end position="706"/>
    </location>
</feature>
<feature type="compositionally biased region" description="Polar residues" evidence="5">
    <location>
        <begin position="716"/>
        <end position="725"/>
    </location>
</feature>
<feature type="coiled-coil region" evidence="4">
    <location>
        <begin position="1026"/>
        <end position="1067"/>
    </location>
</feature>
<evidence type="ECO:0000256" key="1">
    <source>
        <dbReference type="ARBA" id="ARBA00022737"/>
    </source>
</evidence>
<dbReference type="Proteomes" id="UP001174909">
    <property type="component" value="Unassembled WGS sequence"/>
</dbReference>
<dbReference type="InterPro" id="IPR033635">
    <property type="entry name" value="ANKS1/Caskin"/>
</dbReference>
<dbReference type="SUPFAM" id="SSF48403">
    <property type="entry name" value="Ankyrin repeat"/>
    <property type="match status" value="1"/>
</dbReference>
<feature type="compositionally biased region" description="Basic and acidic residues" evidence="5">
    <location>
        <begin position="968"/>
        <end position="980"/>
    </location>
</feature>
<keyword evidence="2 3" id="KW-0040">ANK repeat</keyword>
<feature type="compositionally biased region" description="Basic and acidic residues" evidence="5">
    <location>
        <begin position="941"/>
        <end position="950"/>
    </location>
</feature>
<dbReference type="PANTHER" id="PTHR24174:SF16">
    <property type="entry name" value="CASKIN-2"/>
    <property type="match status" value="1"/>
</dbReference>
<evidence type="ECO:0000256" key="6">
    <source>
        <dbReference type="SAM" id="SignalP"/>
    </source>
</evidence>
<evidence type="ECO:0000313" key="8">
    <source>
        <dbReference type="Proteomes" id="UP001174909"/>
    </source>
</evidence>
<feature type="compositionally biased region" description="Gly residues" evidence="5">
    <location>
        <begin position="830"/>
        <end position="843"/>
    </location>
</feature>
<evidence type="ECO:0000256" key="3">
    <source>
        <dbReference type="PROSITE-ProRule" id="PRU00023"/>
    </source>
</evidence>
<feature type="region of interest" description="Disordered" evidence="5">
    <location>
        <begin position="613"/>
        <end position="738"/>
    </location>
</feature>
<keyword evidence="1" id="KW-0677">Repeat</keyword>
<feature type="repeat" description="ANK" evidence="3">
    <location>
        <begin position="219"/>
        <end position="251"/>
    </location>
</feature>
<feature type="compositionally biased region" description="Basic and acidic residues" evidence="5">
    <location>
        <begin position="1106"/>
        <end position="1128"/>
    </location>
</feature>
<dbReference type="PROSITE" id="PS50088">
    <property type="entry name" value="ANK_REPEAT"/>
    <property type="match status" value="4"/>
</dbReference>
<gene>
    <name evidence="7" type="ORF">GBAR_LOCUS30536</name>
</gene>
<feature type="compositionally biased region" description="Low complexity" evidence="5">
    <location>
        <begin position="876"/>
        <end position="885"/>
    </location>
</feature>
<evidence type="ECO:0000256" key="5">
    <source>
        <dbReference type="SAM" id="MobiDB-lite"/>
    </source>
</evidence>
<reference evidence="7" key="1">
    <citation type="submission" date="2023-03" db="EMBL/GenBank/DDBJ databases">
        <authorList>
            <person name="Steffen K."/>
            <person name="Cardenas P."/>
        </authorList>
    </citation>
    <scope>NUCLEOTIDE SEQUENCE</scope>
</reference>
<comment type="caution">
    <text evidence="7">The sequence shown here is derived from an EMBL/GenBank/DDBJ whole genome shotgun (WGS) entry which is preliminary data.</text>
</comment>
<feature type="compositionally biased region" description="Basic and acidic residues" evidence="5">
    <location>
        <begin position="1137"/>
        <end position="1151"/>
    </location>
</feature>
<dbReference type="Gene3D" id="1.25.40.20">
    <property type="entry name" value="Ankyrin repeat-containing domain"/>
    <property type="match status" value="2"/>
</dbReference>
<proteinExistence type="predicted"/>
<feature type="repeat" description="ANK" evidence="3">
    <location>
        <begin position="252"/>
        <end position="284"/>
    </location>
</feature>
<evidence type="ECO:0000256" key="2">
    <source>
        <dbReference type="ARBA" id="ARBA00023043"/>
    </source>
</evidence>
<dbReference type="Pfam" id="PF12796">
    <property type="entry name" value="Ank_2"/>
    <property type="match status" value="1"/>
</dbReference>
<evidence type="ECO:0000313" key="7">
    <source>
        <dbReference type="EMBL" id="CAI8056055.1"/>
    </source>
</evidence>
<dbReference type="Pfam" id="PF13857">
    <property type="entry name" value="Ank_5"/>
    <property type="match status" value="1"/>
</dbReference>
<sequence>MQKINFISCIIIMFSDFGFTHAQLQYLWQPINSRVCTWRESILKSASILCHSGSITVEWYKTGDGMPIKFSVRKKKKGSGPADVSGEGGWDTASVASSASSMVGGVQSVYSVQKIKSLPRLHRAVVKGNLPKAKKLSLRMKTGELNATDKEKRTALHYACAGGQEETVGHLCSELRADPNVRDSSGCTPLHRCIQAGTSTVCISKLIDAGARVNEADRQGRTPLHEAAERGRSDVVAILQTHGANVEDMEMAGNTALHLAATGGHSQIVSQLIRDGANVNTTNGQELTALMLGAREGQGEVVRTLCEAKADPELRDQRGLSATDLALRSNHQHCARVVQEHQMNWSRETLTHTASHPHPSHSPLPTPPSHHHHSLQDSWNSESEGEGVADGPLGNFQTPRTGGLNLREAMARSTTVTANGKDDAKEQRSPPLGPRPPVGVTNEEPRPPVGVVNVEPPPPMGVVSKEVSDESYSDWDNEEVDHAQQTADSAHIPAVGGASRELSAVQNGKRKGEEERKEREGERRDDEVGDGMGMDLEEDSNLSTESEPDLPMFGGYTPSSGPRPLPQGELSPSRHLRTPSPTPTSPTIVTPLSATTGGLSPVEGHRMDLLLIDERDGPNGQGLTLPMEHEEVGTEREKLERDKEVSNTEVEEGEIGAEEEEGEESSVSERDVDAAAAKRKYERDNEFLLTFQARQRRREEATRPDSKPNSIPFPTPQSNTPSPDDSTGIAGDDNTGYGSRVQLMKEQWEKGIPLQLPAFNGPRLVLGDKKEGGASVMGVAKETPVGEGGKEGKEGRGGGGGREGNFEEKSGGGRKSGGEGEGNDGKFGANSGGGSGGGEGGSGGDDRKPNKDASDESEEEIEEEEEGEERDLHGFSSRTPLLQSSRPRRSSSHSDDHWDSESSADDPLPPPPLLHSTLLTSSPLFTPSHRLTYHTLTNTRSAEEERRENEGTTGEDENNRSSATITPKSHDPKVESHDQSCDVSAAHSHLSSAHHSLLDSSAHQSHLLAASLHDTQLSLSRSQRSARSVEEGRRRVQAQLEEEQQRLAEANTARQQLESAKLDLELKLRGVEYQLQEEREAVRSGQSGTVVLREQVAAADERLGREMDLRRRQSSRDERRSWWPREPGDESAAAGEAGRDHGSAACRERGKGRAGGSV</sequence>
<accession>A0AA35TX19</accession>
<keyword evidence="8" id="KW-1185">Reference proteome</keyword>
<dbReference type="InterPro" id="IPR036770">
    <property type="entry name" value="Ankyrin_rpt-contain_sf"/>
</dbReference>
<keyword evidence="4" id="KW-0175">Coiled coil</keyword>
<feature type="compositionally biased region" description="Acidic residues" evidence="5">
    <location>
        <begin position="469"/>
        <end position="479"/>
    </location>
</feature>
<feature type="chain" id="PRO_5041322943" evidence="6">
    <location>
        <begin position="23"/>
        <end position="1158"/>
    </location>
</feature>
<dbReference type="PANTHER" id="PTHR24174">
    <property type="entry name" value="ANKYRIN REPEAT AND STERILE ALPHA MOTIF DOMAIN-CONTAINING PROTEIN 1"/>
    <property type="match status" value="1"/>
</dbReference>
<feature type="signal peptide" evidence="6">
    <location>
        <begin position="1"/>
        <end position="22"/>
    </location>
</feature>
<feature type="repeat" description="ANK" evidence="3">
    <location>
        <begin position="285"/>
        <end position="317"/>
    </location>
</feature>
<protein>
    <submittedName>
        <fullName evidence="7">Ankyrin repeat domain-containing protein 30A</fullName>
    </submittedName>
</protein>
<feature type="compositionally biased region" description="Basic and acidic residues" evidence="5">
    <location>
        <begin position="627"/>
        <end position="646"/>
    </location>
</feature>
<dbReference type="PRINTS" id="PR01415">
    <property type="entry name" value="ANKYRIN"/>
</dbReference>
<organism evidence="7 8">
    <name type="scientific">Geodia barretti</name>
    <name type="common">Barrett's horny sponge</name>
    <dbReference type="NCBI Taxonomy" id="519541"/>
    <lineage>
        <taxon>Eukaryota</taxon>
        <taxon>Metazoa</taxon>
        <taxon>Porifera</taxon>
        <taxon>Demospongiae</taxon>
        <taxon>Heteroscleromorpha</taxon>
        <taxon>Tetractinellida</taxon>
        <taxon>Astrophorina</taxon>
        <taxon>Geodiidae</taxon>
        <taxon>Geodia</taxon>
    </lineage>
</organism>
<feature type="region of interest" description="Disordered" evidence="5">
    <location>
        <begin position="1106"/>
        <end position="1158"/>
    </location>
</feature>
<feature type="compositionally biased region" description="Low complexity" evidence="5">
    <location>
        <begin position="914"/>
        <end position="928"/>
    </location>
</feature>
<dbReference type="EMBL" id="CASHTH010004317">
    <property type="protein sequence ID" value="CAI8056055.1"/>
    <property type="molecule type" value="Genomic_DNA"/>
</dbReference>
<dbReference type="SMART" id="SM00248">
    <property type="entry name" value="ANK"/>
    <property type="match status" value="6"/>
</dbReference>
<feature type="compositionally biased region" description="Basic and acidic residues" evidence="5">
    <location>
        <begin position="844"/>
        <end position="854"/>
    </location>
</feature>
<keyword evidence="6" id="KW-0732">Signal</keyword>
<evidence type="ECO:0000256" key="4">
    <source>
        <dbReference type="SAM" id="Coils"/>
    </source>
</evidence>
<dbReference type="AlphaFoldDB" id="A0AA35TX19"/>
<feature type="compositionally biased region" description="Acidic residues" evidence="5">
    <location>
        <begin position="855"/>
        <end position="869"/>
    </location>
</feature>
<dbReference type="Pfam" id="PF00023">
    <property type="entry name" value="Ank"/>
    <property type="match status" value="1"/>
</dbReference>
<feature type="region of interest" description="Disordered" evidence="5">
    <location>
        <begin position="755"/>
        <end position="987"/>
    </location>
</feature>
<name>A0AA35TX19_GEOBA</name>
<feature type="repeat" description="ANK" evidence="3">
    <location>
        <begin position="185"/>
        <end position="218"/>
    </location>
</feature>
<feature type="region of interest" description="Disordered" evidence="5">
    <location>
        <begin position="351"/>
        <end position="601"/>
    </location>
</feature>
<feature type="compositionally biased region" description="Acidic residues" evidence="5">
    <location>
        <begin position="649"/>
        <end position="666"/>
    </location>
</feature>
<dbReference type="InterPro" id="IPR002110">
    <property type="entry name" value="Ankyrin_rpt"/>
</dbReference>